<keyword evidence="3" id="KW-1185">Reference proteome</keyword>
<dbReference type="Proteomes" id="UP001190926">
    <property type="component" value="Unassembled WGS sequence"/>
</dbReference>
<feature type="compositionally biased region" description="Low complexity" evidence="1">
    <location>
        <begin position="78"/>
        <end position="89"/>
    </location>
</feature>
<accession>A0AAD4JN61</accession>
<feature type="compositionally biased region" description="Low complexity" evidence="1">
    <location>
        <begin position="33"/>
        <end position="43"/>
    </location>
</feature>
<proteinExistence type="predicted"/>
<name>A0AAD4JN61_PERFH</name>
<sequence>MAQKFPNETRRSEPSTDFEILAFDAMVGLISGTQPPTSQPQQQAHRAQIALKASSPQIMGGKSKVFSLRQIQHRRGNPPSFSSSAPSSPQEIEAQTTINVAQAQIDANRRRESPPCDVSRRRIFV</sequence>
<feature type="region of interest" description="Disordered" evidence="1">
    <location>
        <begin position="73"/>
        <end position="125"/>
    </location>
</feature>
<protein>
    <submittedName>
        <fullName evidence="2">Uncharacterized protein</fullName>
    </submittedName>
</protein>
<dbReference type="AlphaFoldDB" id="A0AAD4JN61"/>
<reference evidence="2 3" key="1">
    <citation type="journal article" date="2021" name="Nat. Commun.">
        <title>Incipient diploidization of the medicinal plant Perilla within 10,000 years.</title>
        <authorList>
            <person name="Zhang Y."/>
            <person name="Shen Q."/>
            <person name="Leng L."/>
            <person name="Zhang D."/>
            <person name="Chen S."/>
            <person name="Shi Y."/>
            <person name="Ning Z."/>
            <person name="Chen S."/>
        </authorList>
    </citation>
    <scope>NUCLEOTIDE SEQUENCE [LARGE SCALE GENOMIC DNA]</scope>
    <source>
        <strain evidence="3">cv. PC099</strain>
    </source>
</reference>
<dbReference type="EMBL" id="SDAM02000019">
    <property type="protein sequence ID" value="KAH6836526.1"/>
    <property type="molecule type" value="Genomic_DNA"/>
</dbReference>
<evidence type="ECO:0000313" key="2">
    <source>
        <dbReference type="EMBL" id="KAH6836526.1"/>
    </source>
</evidence>
<feature type="region of interest" description="Disordered" evidence="1">
    <location>
        <begin position="30"/>
        <end position="56"/>
    </location>
</feature>
<organism evidence="2 3">
    <name type="scientific">Perilla frutescens var. hirtella</name>
    <name type="common">Perilla citriodora</name>
    <name type="synonym">Perilla setoyensis</name>
    <dbReference type="NCBI Taxonomy" id="608512"/>
    <lineage>
        <taxon>Eukaryota</taxon>
        <taxon>Viridiplantae</taxon>
        <taxon>Streptophyta</taxon>
        <taxon>Embryophyta</taxon>
        <taxon>Tracheophyta</taxon>
        <taxon>Spermatophyta</taxon>
        <taxon>Magnoliopsida</taxon>
        <taxon>eudicotyledons</taxon>
        <taxon>Gunneridae</taxon>
        <taxon>Pentapetalae</taxon>
        <taxon>asterids</taxon>
        <taxon>lamiids</taxon>
        <taxon>Lamiales</taxon>
        <taxon>Lamiaceae</taxon>
        <taxon>Nepetoideae</taxon>
        <taxon>Elsholtzieae</taxon>
        <taxon>Perilla</taxon>
    </lineage>
</organism>
<feature type="compositionally biased region" description="Polar residues" evidence="1">
    <location>
        <begin position="93"/>
        <end position="102"/>
    </location>
</feature>
<gene>
    <name evidence="2" type="ORF">C2S53_005145</name>
</gene>
<feature type="compositionally biased region" description="Basic and acidic residues" evidence="1">
    <location>
        <begin position="107"/>
        <end position="125"/>
    </location>
</feature>
<comment type="caution">
    <text evidence="2">The sequence shown here is derived from an EMBL/GenBank/DDBJ whole genome shotgun (WGS) entry which is preliminary data.</text>
</comment>
<evidence type="ECO:0000313" key="3">
    <source>
        <dbReference type="Proteomes" id="UP001190926"/>
    </source>
</evidence>
<evidence type="ECO:0000256" key="1">
    <source>
        <dbReference type="SAM" id="MobiDB-lite"/>
    </source>
</evidence>